<feature type="transmembrane region" description="Helical" evidence="1">
    <location>
        <begin position="34"/>
        <end position="53"/>
    </location>
</feature>
<organism evidence="2 3">
    <name type="scientific">Sebaldella termitidis (strain ATCC 33386 / NCTC 11300)</name>
    <dbReference type="NCBI Taxonomy" id="526218"/>
    <lineage>
        <taxon>Bacteria</taxon>
        <taxon>Fusobacteriati</taxon>
        <taxon>Fusobacteriota</taxon>
        <taxon>Fusobacteriia</taxon>
        <taxon>Fusobacteriales</taxon>
        <taxon>Leptotrichiaceae</taxon>
        <taxon>Sebaldella</taxon>
    </lineage>
</organism>
<name>D1AKH8_SEBTE</name>
<dbReference type="HOGENOM" id="CLU_1407885_0_0_0"/>
<reference evidence="2 3" key="2">
    <citation type="journal article" date="2010" name="Stand. Genomic Sci.">
        <title>Complete genome sequence of Sebaldella termitidis type strain (NCTC 11300).</title>
        <authorList>
            <person name="Harmon-Smith M."/>
            <person name="Celia L."/>
            <person name="Chertkov O."/>
            <person name="Lapidus A."/>
            <person name="Copeland A."/>
            <person name="Glavina Del Rio T."/>
            <person name="Nolan M."/>
            <person name="Lucas S."/>
            <person name="Tice H."/>
            <person name="Cheng J.F."/>
            <person name="Han C."/>
            <person name="Detter J.C."/>
            <person name="Bruce D."/>
            <person name="Goodwin L."/>
            <person name="Pitluck S."/>
            <person name="Pati A."/>
            <person name="Liolios K."/>
            <person name="Ivanova N."/>
            <person name="Mavromatis K."/>
            <person name="Mikhailova N."/>
            <person name="Chen A."/>
            <person name="Palaniappan K."/>
            <person name="Land M."/>
            <person name="Hauser L."/>
            <person name="Chang Y.J."/>
            <person name="Jeffries C.D."/>
            <person name="Brettin T."/>
            <person name="Goker M."/>
            <person name="Beck B."/>
            <person name="Bristow J."/>
            <person name="Eisen J.A."/>
            <person name="Markowitz V."/>
            <person name="Hugenholtz P."/>
            <person name="Kyrpides N.C."/>
            <person name="Klenk H.P."/>
            <person name="Chen F."/>
        </authorList>
    </citation>
    <scope>NUCLEOTIDE SEQUENCE [LARGE SCALE GENOMIC DNA]</scope>
    <source>
        <strain evidence="3">ATCC 33386 / NCTC 11300</strain>
    </source>
</reference>
<feature type="transmembrane region" description="Helical" evidence="1">
    <location>
        <begin position="93"/>
        <end position="116"/>
    </location>
</feature>
<evidence type="ECO:0000313" key="2">
    <source>
        <dbReference type="EMBL" id="ACZ09094.1"/>
    </source>
</evidence>
<feature type="transmembrane region" description="Helical" evidence="1">
    <location>
        <begin position="60"/>
        <end position="81"/>
    </location>
</feature>
<dbReference type="EMBL" id="CP001739">
    <property type="protein sequence ID" value="ACZ09094.1"/>
    <property type="molecule type" value="Genomic_DNA"/>
</dbReference>
<proteinExistence type="predicted"/>
<keyword evidence="1" id="KW-1133">Transmembrane helix</keyword>
<feature type="transmembrane region" description="Helical" evidence="1">
    <location>
        <begin position="147"/>
        <end position="168"/>
    </location>
</feature>
<feature type="transmembrane region" description="Helical" evidence="1">
    <location>
        <begin position="123"/>
        <end position="141"/>
    </location>
</feature>
<gene>
    <name evidence="2" type="ordered locus">Sterm_2240</name>
</gene>
<protein>
    <submittedName>
        <fullName evidence="2">Uncharacterized protein</fullName>
    </submittedName>
</protein>
<sequence length="193" mass="22559">MKKLTGILIAIFLIIANLAYLKINTHDFTVKRLIFLNMGILISDLAFWIFLYLNLKKRNFVIFLFLIFLVLVDLDRMNVQVFLEYNDMVTGGIIFPTVIGAVRLAYLFVSVYFFFFLSDFKNFLLRIAGILNIIVAVLVFIEFDNSFAPYLKIITAAVYILYIFFFLGKIKEEKTEKKEEKNENNTEKNNLTI</sequence>
<evidence type="ECO:0000313" key="3">
    <source>
        <dbReference type="Proteomes" id="UP000000845"/>
    </source>
</evidence>
<evidence type="ECO:0000256" key="1">
    <source>
        <dbReference type="SAM" id="Phobius"/>
    </source>
</evidence>
<dbReference type="Proteomes" id="UP000000845">
    <property type="component" value="Chromosome"/>
</dbReference>
<reference evidence="3" key="1">
    <citation type="submission" date="2009-09" db="EMBL/GenBank/DDBJ databases">
        <title>The complete chromosome of Sebaldella termitidis ATCC 33386.</title>
        <authorList>
            <consortium name="US DOE Joint Genome Institute (JGI-PGF)"/>
            <person name="Lucas S."/>
            <person name="Copeland A."/>
            <person name="Lapidus A."/>
            <person name="Glavina del Rio T."/>
            <person name="Dalin E."/>
            <person name="Tice H."/>
            <person name="Bruce D."/>
            <person name="Goodwin L."/>
            <person name="Pitluck S."/>
            <person name="Kyrpides N."/>
            <person name="Mavromatis K."/>
            <person name="Ivanova N."/>
            <person name="Mikhailova N."/>
            <person name="Sims D."/>
            <person name="Meincke L."/>
            <person name="Brettin T."/>
            <person name="Detter J.C."/>
            <person name="Han C."/>
            <person name="Larimer F."/>
            <person name="Land M."/>
            <person name="Hauser L."/>
            <person name="Markowitz V."/>
            <person name="Cheng J.F."/>
            <person name="Hugenholtz P."/>
            <person name="Woyke T."/>
            <person name="Wu D."/>
            <person name="Eisen J.A."/>
        </authorList>
    </citation>
    <scope>NUCLEOTIDE SEQUENCE [LARGE SCALE GENOMIC DNA]</scope>
    <source>
        <strain evidence="3">ATCC 33386 / NCTC 11300</strain>
    </source>
</reference>
<dbReference type="RefSeq" id="WP_012861688.1">
    <property type="nucleotide sequence ID" value="NC_013517.1"/>
</dbReference>
<dbReference type="AlphaFoldDB" id="D1AKH8"/>
<keyword evidence="1" id="KW-0472">Membrane</keyword>
<keyword evidence="3" id="KW-1185">Reference proteome</keyword>
<dbReference type="KEGG" id="str:Sterm_2240"/>
<keyword evidence="1" id="KW-0812">Transmembrane</keyword>
<dbReference type="STRING" id="526218.Sterm_2240"/>
<accession>D1AKH8</accession>